<reference evidence="4 5" key="1">
    <citation type="journal article" date="2019" name="Int. J. Syst. Evol. Microbiol.">
        <title>The Global Catalogue of Microorganisms (GCM) 10K type strain sequencing project: providing services to taxonomists for standard genome sequencing and annotation.</title>
        <authorList>
            <consortium name="The Broad Institute Genomics Platform"/>
            <consortium name="The Broad Institute Genome Sequencing Center for Infectious Disease"/>
            <person name="Wu L."/>
            <person name="Ma J."/>
        </authorList>
    </citation>
    <scope>NUCLEOTIDE SEQUENCE [LARGE SCALE GENOMIC DNA]</scope>
    <source>
        <strain evidence="4 5">CGMCC 1.12563</strain>
    </source>
</reference>
<feature type="transmembrane region" description="Helical" evidence="2">
    <location>
        <begin position="265"/>
        <end position="283"/>
    </location>
</feature>
<accession>A0ABD6B190</accession>
<dbReference type="Pfam" id="PF25928">
    <property type="entry name" value="DUF7973"/>
    <property type="match status" value="1"/>
</dbReference>
<dbReference type="InterPro" id="IPR058279">
    <property type="entry name" value="DUF7973"/>
</dbReference>
<feature type="domain" description="DUF7973" evidence="3">
    <location>
        <begin position="8"/>
        <end position="358"/>
    </location>
</feature>
<feature type="transmembrane region" description="Helical" evidence="2">
    <location>
        <begin position="31"/>
        <end position="53"/>
    </location>
</feature>
<feature type="transmembrane region" description="Helical" evidence="2">
    <location>
        <begin position="335"/>
        <end position="357"/>
    </location>
</feature>
<feature type="transmembrane region" description="Helical" evidence="2">
    <location>
        <begin position="60"/>
        <end position="79"/>
    </location>
</feature>
<keyword evidence="2" id="KW-0472">Membrane</keyword>
<comment type="caution">
    <text evidence="4">The sequence shown here is derived from an EMBL/GenBank/DDBJ whole genome shotgun (WGS) entry which is preliminary data.</text>
</comment>
<feature type="region of interest" description="Disordered" evidence="1">
    <location>
        <begin position="169"/>
        <end position="197"/>
    </location>
</feature>
<keyword evidence="2" id="KW-0812">Transmembrane</keyword>
<gene>
    <name evidence="4" type="ORF">ACFSBT_19785</name>
</gene>
<dbReference type="AlphaFoldDB" id="A0ABD6B190"/>
<evidence type="ECO:0000313" key="5">
    <source>
        <dbReference type="Proteomes" id="UP001597187"/>
    </source>
</evidence>
<feature type="transmembrane region" description="Helical" evidence="2">
    <location>
        <begin position="134"/>
        <end position="154"/>
    </location>
</feature>
<name>A0ABD6B190_9EURY</name>
<feature type="transmembrane region" description="Helical" evidence="2">
    <location>
        <begin position="235"/>
        <end position="258"/>
    </location>
</feature>
<evidence type="ECO:0000256" key="2">
    <source>
        <dbReference type="SAM" id="Phobius"/>
    </source>
</evidence>
<organism evidence="4 5">
    <name type="scientific">Halomarina rubra</name>
    <dbReference type="NCBI Taxonomy" id="2071873"/>
    <lineage>
        <taxon>Archaea</taxon>
        <taxon>Methanobacteriati</taxon>
        <taxon>Methanobacteriota</taxon>
        <taxon>Stenosarchaea group</taxon>
        <taxon>Halobacteria</taxon>
        <taxon>Halobacteriales</taxon>
        <taxon>Natronomonadaceae</taxon>
        <taxon>Halomarina</taxon>
    </lineage>
</organism>
<feature type="transmembrane region" description="Helical" evidence="2">
    <location>
        <begin position="303"/>
        <end position="323"/>
    </location>
</feature>
<proteinExistence type="predicted"/>
<evidence type="ECO:0000256" key="1">
    <source>
        <dbReference type="SAM" id="MobiDB-lite"/>
    </source>
</evidence>
<dbReference type="Proteomes" id="UP001597187">
    <property type="component" value="Unassembled WGS sequence"/>
</dbReference>
<sequence length="362" mass="36773">MVDPVTVVALVAVAALGGVVGAALGGYLALGALGVFVVAGELLVLMDVSLPVATPLGYSVWVGPHTVLGGGAAAAAFAVRRGYMDESYPYHPAKDVTFPLARHSKALAVGGVFGVVGAGIAWLYTLVGAPFDPVAATVVLSAFLHRIVFGYPLVGAVRGGLLDLSPYERGERREPMTDGGRTLGDGRPVDGRETTTQRGTPVGATRYVVEPFAPYQSDWRTTTALGVGVGLVSAALAYFTASWLLAFGLAAAALLAFAVREAVPVVYHVALVAGMAVLVLAPVEATSVAAPGTPADSASFSLPVALAVGTASGIVAALLGELLERVFYAHADTHFDAPFAAVFVCSVGIGVLELAGLTGTPF</sequence>
<evidence type="ECO:0000313" key="4">
    <source>
        <dbReference type="EMBL" id="MFD1515525.1"/>
    </source>
</evidence>
<protein>
    <recommendedName>
        <fullName evidence="3">DUF7973 domain-containing protein</fullName>
    </recommendedName>
</protein>
<keyword evidence="2" id="KW-1133">Transmembrane helix</keyword>
<dbReference type="RefSeq" id="WP_250875439.1">
    <property type="nucleotide sequence ID" value="NZ_JALXFV010000008.1"/>
</dbReference>
<evidence type="ECO:0000259" key="3">
    <source>
        <dbReference type="Pfam" id="PF25928"/>
    </source>
</evidence>
<feature type="transmembrane region" description="Helical" evidence="2">
    <location>
        <begin position="106"/>
        <end position="127"/>
    </location>
</feature>
<dbReference type="EMBL" id="JBHUDC010000008">
    <property type="protein sequence ID" value="MFD1515525.1"/>
    <property type="molecule type" value="Genomic_DNA"/>
</dbReference>
<keyword evidence="5" id="KW-1185">Reference proteome</keyword>